<keyword evidence="1" id="KW-0812">Transmembrane</keyword>
<dbReference type="AlphaFoldDB" id="A0A2P2KLW1"/>
<accession>A0A2P2KLW1</accession>
<keyword evidence="1" id="KW-1133">Transmembrane helix</keyword>
<keyword evidence="1" id="KW-0472">Membrane</keyword>
<dbReference type="EMBL" id="GGEC01026228">
    <property type="protein sequence ID" value="MBX06712.1"/>
    <property type="molecule type" value="Transcribed_RNA"/>
</dbReference>
<protein>
    <submittedName>
        <fullName evidence="2">Uncharacterized protein</fullName>
    </submittedName>
</protein>
<sequence>MEVALSTTNTPLLCNFSLYACICTYVSIRLIVSELNLFCVDI</sequence>
<reference evidence="2" key="1">
    <citation type="submission" date="2018-02" db="EMBL/GenBank/DDBJ databases">
        <title>Rhizophora mucronata_Transcriptome.</title>
        <authorList>
            <person name="Meera S.P."/>
            <person name="Sreeshan A."/>
            <person name="Augustine A."/>
        </authorList>
    </citation>
    <scope>NUCLEOTIDE SEQUENCE</scope>
    <source>
        <tissue evidence="2">Leaf</tissue>
    </source>
</reference>
<name>A0A2P2KLW1_RHIMU</name>
<evidence type="ECO:0000256" key="1">
    <source>
        <dbReference type="SAM" id="Phobius"/>
    </source>
</evidence>
<proteinExistence type="predicted"/>
<organism evidence="2">
    <name type="scientific">Rhizophora mucronata</name>
    <name type="common">Asiatic mangrove</name>
    <dbReference type="NCBI Taxonomy" id="61149"/>
    <lineage>
        <taxon>Eukaryota</taxon>
        <taxon>Viridiplantae</taxon>
        <taxon>Streptophyta</taxon>
        <taxon>Embryophyta</taxon>
        <taxon>Tracheophyta</taxon>
        <taxon>Spermatophyta</taxon>
        <taxon>Magnoliopsida</taxon>
        <taxon>eudicotyledons</taxon>
        <taxon>Gunneridae</taxon>
        <taxon>Pentapetalae</taxon>
        <taxon>rosids</taxon>
        <taxon>fabids</taxon>
        <taxon>Malpighiales</taxon>
        <taxon>Rhizophoraceae</taxon>
        <taxon>Rhizophora</taxon>
    </lineage>
</organism>
<feature type="transmembrane region" description="Helical" evidence="1">
    <location>
        <begin position="12"/>
        <end position="32"/>
    </location>
</feature>
<evidence type="ECO:0000313" key="2">
    <source>
        <dbReference type="EMBL" id="MBX06712.1"/>
    </source>
</evidence>